<reference evidence="6" key="1">
    <citation type="submission" date="2014-09" db="EMBL/GenBank/DDBJ databases">
        <title>Whole genome shotgun sequence of Streptomyces sp. NBRC 110027.</title>
        <authorList>
            <person name="Komaki H."/>
            <person name="Ichikawa N."/>
            <person name="Katano-Makiyama Y."/>
            <person name="Hosoyama A."/>
            <person name="Hashimoto M."/>
            <person name="Uohara A."/>
            <person name="Kitahashi Y."/>
            <person name="Ohji S."/>
            <person name="Kimura A."/>
            <person name="Yamazoe A."/>
            <person name="Igarashi Y."/>
            <person name="Fujita N."/>
        </authorList>
    </citation>
    <scope>NUCLEOTIDE SEQUENCE [LARGE SCALE GENOMIC DNA]</scope>
    <source>
        <strain evidence="6">NBRC 110027</strain>
    </source>
</reference>
<evidence type="ECO:0000313" key="6">
    <source>
        <dbReference type="Proteomes" id="UP000048965"/>
    </source>
</evidence>
<reference evidence="5 6" key="2">
    <citation type="journal article" date="2015" name="Stand. Genomic Sci.">
        <title>Draft genome sequence of marine-derived Streptomyces sp. TP-A0598, a producer of anti-MRSA antibiotic lydicamycins.</title>
        <authorList>
            <person name="Komaki H."/>
            <person name="Ichikawa N."/>
            <person name="Hosoyama A."/>
            <person name="Fujita N."/>
            <person name="Igarashi Y."/>
        </authorList>
    </citation>
    <scope>NUCLEOTIDE SEQUENCE [LARGE SCALE GENOMIC DNA]</scope>
    <source>
        <strain evidence="5 6">NBRC 110027</strain>
    </source>
</reference>
<dbReference type="EMBL" id="BBNO01000007">
    <property type="protein sequence ID" value="GAO10347.1"/>
    <property type="molecule type" value="Genomic_DNA"/>
</dbReference>
<sequence length="268" mass="27390">MTVDTTAEATAHPADHSGGPCRTLSDSVALVTGATGGLGRAIADKLVAAGCEVLLNYAHDSRAALDVERRLVKAGGTVRLVRADIGTPAGVVRLLDDIRRTHGRLDVLVHSAASFHPAPTAAPHVGRSLRDGAVALGPLLYGASRLGELMTPGKGRIVAVSSTGAHRVVPGYAGAGMAKAALETLVRYLAVELAERGVAVNAVAADKLADPGADALPADVRERLERRTATGRLAFPEEVADVVALLCRPEAGGLHGQVLTVDGGAALR</sequence>
<protein>
    <submittedName>
        <fullName evidence="5">Putative oxidoreductase</fullName>
    </submittedName>
</protein>
<dbReference type="Gene3D" id="3.40.50.720">
    <property type="entry name" value="NAD(P)-binding Rossmann-like Domain"/>
    <property type="match status" value="1"/>
</dbReference>
<evidence type="ECO:0000313" key="5">
    <source>
        <dbReference type="EMBL" id="GAO10347.1"/>
    </source>
</evidence>
<gene>
    <name evidence="5" type="ORF">TPA0598_07_00710</name>
</gene>
<evidence type="ECO:0000256" key="2">
    <source>
        <dbReference type="ARBA" id="ARBA00023002"/>
    </source>
</evidence>
<dbReference type="InterPro" id="IPR002347">
    <property type="entry name" value="SDR_fam"/>
</dbReference>
<dbReference type="PANTHER" id="PTHR43639">
    <property type="entry name" value="OXIDOREDUCTASE, SHORT-CHAIN DEHYDROGENASE/REDUCTASE FAMILY (AFU_ORTHOLOGUE AFUA_5G02870)"/>
    <property type="match status" value="1"/>
</dbReference>
<feature type="region of interest" description="Disordered" evidence="3">
    <location>
        <begin position="1"/>
        <end position="22"/>
    </location>
</feature>
<dbReference type="Proteomes" id="UP000048965">
    <property type="component" value="Unassembled WGS sequence"/>
</dbReference>
<dbReference type="RefSeq" id="WP_078885961.1">
    <property type="nucleotide sequence ID" value="NZ_BBNO01000007.1"/>
</dbReference>
<dbReference type="InterPro" id="IPR036291">
    <property type="entry name" value="NAD(P)-bd_dom_sf"/>
</dbReference>
<dbReference type="InterPro" id="IPR057326">
    <property type="entry name" value="KR_dom"/>
</dbReference>
<dbReference type="SMART" id="SM00822">
    <property type="entry name" value="PKS_KR"/>
    <property type="match status" value="1"/>
</dbReference>
<dbReference type="Pfam" id="PF13561">
    <property type="entry name" value="adh_short_C2"/>
    <property type="match status" value="1"/>
</dbReference>
<evidence type="ECO:0000256" key="3">
    <source>
        <dbReference type="SAM" id="MobiDB-lite"/>
    </source>
</evidence>
<feature type="domain" description="Ketoreductase" evidence="4">
    <location>
        <begin position="27"/>
        <end position="206"/>
    </location>
</feature>
<evidence type="ECO:0000256" key="1">
    <source>
        <dbReference type="ARBA" id="ARBA00006484"/>
    </source>
</evidence>
<keyword evidence="2" id="KW-0560">Oxidoreductase</keyword>
<comment type="caution">
    <text evidence="5">The sequence shown here is derived from an EMBL/GenBank/DDBJ whole genome shotgun (WGS) entry which is preliminary data.</text>
</comment>
<comment type="similarity">
    <text evidence="1">Belongs to the short-chain dehydrogenases/reductases (SDR) family.</text>
</comment>
<dbReference type="OrthoDB" id="9803333at2"/>
<proteinExistence type="inferred from homology"/>
<keyword evidence="6" id="KW-1185">Reference proteome</keyword>
<organism evidence="5 6">
    <name type="scientific">Streptomyces lydicamycinicus</name>
    <dbReference type="NCBI Taxonomy" id="1546107"/>
    <lineage>
        <taxon>Bacteria</taxon>
        <taxon>Bacillati</taxon>
        <taxon>Actinomycetota</taxon>
        <taxon>Actinomycetes</taxon>
        <taxon>Kitasatosporales</taxon>
        <taxon>Streptomycetaceae</taxon>
        <taxon>Streptomyces</taxon>
    </lineage>
</organism>
<accession>A0A0N7YM15</accession>
<evidence type="ECO:0000259" key="4">
    <source>
        <dbReference type="SMART" id="SM00822"/>
    </source>
</evidence>
<dbReference type="AlphaFoldDB" id="A0A0N7YM15"/>
<dbReference type="GO" id="GO:0016491">
    <property type="term" value="F:oxidoreductase activity"/>
    <property type="evidence" value="ECO:0007669"/>
    <property type="project" value="UniProtKB-KW"/>
</dbReference>
<dbReference type="SUPFAM" id="SSF51735">
    <property type="entry name" value="NAD(P)-binding Rossmann-fold domains"/>
    <property type="match status" value="1"/>
</dbReference>
<dbReference type="PRINTS" id="PR00081">
    <property type="entry name" value="GDHRDH"/>
</dbReference>
<name>A0A0N7YM15_9ACTN</name>
<dbReference type="PANTHER" id="PTHR43639:SF1">
    <property type="entry name" value="SHORT-CHAIN DEHYDROGENASE_REDUCTASE FAMILY PROTEIN"/>
    <property type="match status" value="1"/>
</dbReference>